<accession>A0A3B1DFK6</accession>
<proteinExistence type="predicted"/>
<protein>
    <recommendedName>
        <fullName evidence="2">NYN domain-containing protein</fullName>
    </recommendedName>
</protein>
<gene>
    <name evidence="1" type="ORF">MNBD_IGNAVI01-1495</name>
</gene>
<reference evidence="1" key="1">
    <citation type="submission" date="2018-06" db="EMBL/GenBank/DDBJ databases">
        <authorList>
            <person name="Zhirakovskaya E."/>
        </authorList>
    </citation>
    <scope>NUCLEOTIDE SEQUENCE</scope>
</reference>
<evidence type="ECO:0000313" key="1">
    <source>
        <dbReference type="EMBL" id="VAX27437.1"/>
    </source>
</evidence>
<dbReference type="AlphaFoldDB" id="A0A3B1DFK6"/>
<dbReference type="EMBL" id="UOGD01000383">
    <property type="protein sequence ID" value="VAX27437.1"/>
    <property type="molecule type" value="Genomic_DNA"/>
</dbReference>
<feature type="non-terminal residue" evidence="1">
    <location>
        <position position="22"/>
    </location>
</feature>
<organism evidence="1">
    <name type="scientific">hydrothermal vent metagenome</name>
    <dbReference type="NCBI Taxonomy" id="652676"/>
    <lineage>
        <taxon>unclassified sequences</taxon>
        <taxon>metagenomes</taxon>
        <taxon>ecological metagenomes</taxon>
    </lineage>
</organism>
<name>A0A3B1DFK6_9ZZZZ</name>
<sequence length="22" mass="2532">MREKNNLKLAVLIDADNIPYSN</sequence>
<evidence type="ECO:0008006" key="2">
    <source>
        <dbReference type="Google" id="ProtNLM"/>
    </source>
</evidence>